<evidence type="ECO:0000313" key="2">
    <source>
        <dbReference type="EMBL" id="MCF7222346.1"/>
    </source>
</evidence>
<dbReference type="PROSITE" id="PS00409">
    <property type="entry name" value="PROKAR_NTER_METHYL"/>
    <property type="match status" value="1"/>
</dbReference>
<dbReference type="EMBL" id="JAKJPO010000006">
    <property type="protein sequence ID" value="MCF7222346.1"/>
    <property type="molecule type" value="Genomic_DNA"/>
</dbReference>
<keyword evidence="1" id="KW-0472">Membrane</keyword>
<evidence type="ECO:0000256" key="1">
    <source>
        <dbReference type="SAM" id="Phobius"/>
    </source>
</evidence>
<dbReference type="Pfam" id="PF16732">
    <property type="entry name" value="ComP_DUS"/>
    <property type="match status" value="1"/>
</dbReference>
<proteinExistence type="predicted"/>
<reference evidence="2 3" key="3">
    <citation type="submission" date="2022-01" db="EMBL/GenBank/DDBJ databases">
        <authorList>
            <person name="Zhou L.Y."/>
        </authorList>
    </citation>
    <scope>NUCLEOTIDE SEQUENCE [LARGE SCALE GENOMIC DNA]</scope>
    <source>
        <strain evidence="2 3">TLK-CK17</strain>
    </source>
</reference>
<dbReference type="SUPFAM" id="SSF54523">
    <property type="entry name" value="Pili subunits"/>
    <property type="match status" value="1"/>
</dbReference>
<dbReference type="InterPro" id="IPR045584">
    <property type="entry name" value="Pilin-like"/>
</dbReference>
<dbReference type="Gene3D" id="3.30.700.10">
    <property type="entry name" value="Glycoprotein, Type 4 Pilin"/>
    <property type="match status" value="1"/>
</dbReference>
<evidence type="ECO:0000313" key="3">
    <source>
        <dbReference type="Proteomes" id="UP001430796"/>
    </source>
</evidence>
<keyword evidence="1" id="KW-0812">Transmembrane</keyword>
<dbReference type="InterPro" id="IPR012902">
    <property type="entry name" value="N_methyl_site"/>
</dbReference>
<sequence>MEIRGMIVDHSRMHPGRTHRRVRGFTLVELMITVAIVAILAGIAIASYDWAVIKSRRSTAAGCLMEQAQFMERYYTTNMTYLTAAGGAPALPGCDDEIENFYAFEFVPGSVNANGYTIRAVPGTNQNDEKCGTLTLNAQGVKGESGSAATADDCW</sequence>
<reference evidence="2 3" key="1">
    <citation type="submission" date="2022-01" db="EMBL/GenBank/DDBJ databases">
        <title>Lysobacter chinensis sp. nov., a bacterium isolated from cow dung compost.</title>
        <authorList>
            <person name="Liu Y."/>
        </authorList>
    </citation>
    <scope>NUCLEOTIDE SEQUENCE [LARGE SCALE GENOMIC DNA]</scope>
    <source>
        <strain evidence="2 3">TLK-CK17</strain>
    </source>
</reference>
<reference evidence="3" key="2">
    <citation type="submission" date="2022-01" db="EMBL/GenBank/DDBJ databases">
        <title>Lysobacter chinensis sp. nov., a bacterium isolated from cow dung compost.</title>
        <authorList>
            <person name="Zhou L.Y."/>
        </authorList>
    </citation>
    <scope>NUCLEOTIDE SEQUENCE [LARGE SCALE GENOMIC DNA]</scope>
    <source>
        <strain evidence="3">TLK-CK17</strain>
    </source>
</reference>
<feature type="transmembrane region" description="Helical" evidence="1">
    <location>
        <begin position="21"/>
        <end position="48"/>
    </location>
</feature>
<organism evidence="2 3">
    <name type="scientific">Marilutibacter chinensis</name>
    <dbReference type="NCBI Taxonomy" id="2912247"/>
    <lineage>
        <taxon>Bacteria</taxon>
        <taxon>Pseudomonadati</taxon>
        <taxon>Pseudomonadota</taxon>
        <taxon>Gammaproteobacteria</taxon>
        <taxon>Lysobacterales</taxon>
        <taxon>Lysobacteraceae</taxon>
        <taxon>Marilutibacter</taxon>
    </lineage>
</organism>
<gene>
    <name evidence="2" type="ORF">L3V18_11190</name>
</gene>
<dbReference type="InterPro" id="IPR031982">
    <property type="entry name" value="PilE-like"/>
</dbReference>
<dbReference type="Pfam" id="PF07963">
    <property type="entry name" value="N_methyl"/>
    <property type="match status" value="1"/>
</dbReference>
<keyword evidence="1" id="KW-1133">Transmembrane helix</keyword>
<protein>
    <submittedName>
        <fullName evidence="2">Type IV pilin protein</fullName>
    </submittedName>
</protein>
<accession>A0ABS9HTY0</accession>
<dbReference type="Proteomes" id="UP001430796">
    <property type="component" value="Unassembled WGS sequence"/>
</dbReference>
<keyword evidence="3" id="KW-1185">Reference proteome</keyword>
<dbReference type="NCBIfam" id="TIGR02532">
    <property type="entry name" value="IV_pilin_GFxxxE"/>
    <property type="match status" value="1"/>
</dbReference>
<comment type="caution">
    <text evidence="2">The sequence shown here is derived from an EMBL/GenBank/DDBJ whole genome shotgun (WGS) entry which is preliminary data.</text>
</comment>
<name>A0ABS9HTY0_9GAMM</name>